<comment type="caution">
    <text evidence="1">The sequence shown here is derived from an EMBL/GenBank/DDBJ whole genome shotgun (WGS) entry which is preliminary data.</text>
</comment>
<reference evidence="1" key="1">
    <citation type="submission" date="2021-06" db="EMBL/GenBank/DDBJ databases">
        <authorList>
            <person name="Kallberg Y."/>
            <person name="Tangrot J."/>
            <person name="Rosling A."/>
        </authorList>
    </citation>
    <scope>NUCLEOTIDE SEQUENCE</scope>
    <source>
        <strain evidence="1">CL551</strain>
    </source>
</reference>
<organism evidence="1 2">
    <name type="scientific">Acaulospora morrowiae</name>
    <dbReference type="NCBI Taxonomy" id="94023"/>
    <lineage>
        <taxon>Eukaryota</taxon>
        <taxon>Fungi</taxon>
        <taxon>Fungi incertae sedis</taxon>
        <taxon>Mucoromycota</taxon>
        <taxon>Glomeromycotina</taxon>
        <taxon>Glomeromycetes</taxon>
        <taxon>Diversisporales</taxon>
        <taxon>Acaulosporaceae</taxon>
        <taxon>Acaulospora</taxon>
    </lineage>
</organism>
<proteinExistence type="predicted"/>
<dbReference type="Proteomes" id="UP000789342">
    <property type="component" value="Unassembled WGS sequence"/>
</dbReference>
<keyword evidence="2" id="KW-1185">Reference proteome</keyword>
<evidence type="ECO:0000313" key="2">
    <source>
        <dbReference type="Proteomes" id="UP000789342"/>
    </source>
</evidence>
<sequence length="60" mass="6929">MSYDERFFTLPPILFPLAFSTRKQWCSSWGSIILGERGEIMPLDVPFVQILGPFLENHAE</sequence>
<dbReference type="AlphaFoldDB" id="A0A9N9A2V3"/>
<accession>A0A9N9A2V3</accession>
<protein>
    <submittedName>
        <fullName evidence="1">15320_t:CDS:1</fullName>
    </submittedName>
</protein>
<evidence type="ECO:0000313" key="1">
    <source>
        <dbReference type="EMBL" id="CAG8515200.1"/>
    </source>
</evidence>
<name>A0A9N9A2V3_9GLOM</name>
<dbReference type="EMBL" id="CAJVPV010002004">
    <property type="protein sequence ID" value="CAG8515200.1"/>
    <property type="molecule type" value="Genomic_DNA"/>
</dbReference>
<gene>
    <name evidence="1" type="ORF">AMORRO_LOCUS3929</name>
</gene>